<feature type="transmembrane region" description="Helical" evidence="10">
    <location>
        <begin position="199"/>
        <end position="220"/>
    </location>
</feature>
<dbReference type="GO" id="GO:0016020">
    <property type="term" value="C:membrane"/>
    <property type="evidence" value="ECO:0007669"/>
    <property type="project" value="UniProtKB-SubCell"/>
</dbReference>
<feature type="transmembrane region" description="Helical" evidence="10">
    <location>
        <begin position="60"/>
        <end position="84"/>
    </location>
</feature>
<feature type="transmembrane region" description="Helical" evidence="10">
    <location>
        <begin position="295"/>
        <end position="315"/>
    </location>
</feature>
<keyword evidence="13" id="KW-1185">Reference proteome</keyword>
<dbReference type="EMBL" id="JBJQND010000005">
    <property type="protein sequence ID" value="KAL3876812.1"/>
    <property type="molecule type" value="Genomic_DNA"/>
</dbReference>
<accession>A0ABD3WS53</accession>
<evidence type="ECO:0000256" key="5">
    <source>
        <dbReference type="ARBA" id="ARBA00023040"/>
    </source>
</evidence>
<feature type="domain" description="G-protein coupled receptors family 1 profile" evidence="11">
    <location>
        <begin position="43"/>
        <end position="312"/>
    </location>
</feature>
<comment type="subcellular location">
    <subcellularLocation>
        <location evidence="1">Membrane</location>
        <topology evidence="1">Multi-pass membrane protein</topology>
    </subcellularLocation>
</comment>
<proteinExistence type="inferred from homology"/>
<name>A0ABD3WS53_SINWO</name>
<keyword evidence="8 9" id="KW-0807">Transducer</keyword>
<evidence type="ECO:0000256" key="8">
    <source>
        <dbReference type="ARBA" id="ARBA00023224"/>
    </source>
</evidence>
<dbReference type="Pfam" id="PF00001">
    <property type="entry name" value="7tm_1"/>
    <property type="match status" value="1"/>
</dbReference>
<dbReference type="SUPFAM" id="SSF81321">
    <property type="entry name" value="Family A G protein-coupled receptor-like"/>
    <property type="match status" value="1"/>
</dbReference>
<feature type="transmembrane region" description="Helical" evidence="10">
    <location>
        <begin position="104"/>
        <end position="122"/>
    </location>
</feature>
<dbReference type="InterPro" id="IPR000611">
    <property type="entry name" value="NPY_rcpt"/>
</dbReference>
<dbReference type="PROSITE" id="PS00237">
    <property type="entry name" value="G_PROTEIN_RECEP_F1_1"/>
    <property type="match status" value="1"/>
</dbReference>
<keyword evidence="6 10" id="KW-0472">Membrane</keyword>
<dbReference type="PROSITE" id="PS50262">
    <property type="entry name" value="G_PROTEIN_RECEP_F1_2"/>
    <property type="match status" value="1"/>
</dbReference>
<evidence type="ECO:0000256" key="2">
    <source>
        <dbReference type="ARBA" id="ARBA00010663"/>
    </source>
</evidence>
<keyword evidence="5 9" id="KW-0297">G-protein coupled receptor</keyword>
<evidence type="ECO:0000256" key="6">
    <source>
        <dbReference type="ARBA" id="ARBA00023136"/>
    </source>
</evidence>
<dbReference type="PRINTS" id="PR01012">
    <property type="entry name" value="NRPEPTIDEYR"/>
</dbReference>
<evidence type="ECO:0000313" key="12">
    <source>
        <dbReference type="EMBL" id="KAL3876812.1"/>
    </source>
</evidence>
<evidence type="ECO:0000259" key="11">
    <source>
        <dbReference type="PROSITE" id="PS50262"/>
    </source>
</evidence>
<keyword evidence="4 10" id="KW-1133">Transmembrane helix</keyword>
<comment type="similarity">
    <text evidence="2 9">Belongs to the G-protein coupled receptor 1 family.</text>
</comment>
<dbReference type="Gene3D" id="1.20.1070.10">
    <property type="entry name" value="Rhodopsin 7-helix transmembrane proteins"/>
    <property type="match status" value="1"/>
</dbReference>
<feature type="transmembrane region" description="Helical" evidence="10">
    <location>
        <begin position="255"/>
        <end position="283"/>
    </location>
</feature>
<gene>
    <name evidence="12" type="ORF">ACJMK2_034606</name>
</gene>
<evidence type="ECO:0000256" key="4">
    <source>
        <dbReference type="ARBA" id="ARBA00022989"/>
    </source>
</evidence>
<dbReference type="PANTHER" id="PTHR45695">
    <property type="entry name" value="LEUCOKININ RECEPTOR-RELATED"/>
    <property type="match status" value="1"/>
</dbReference>
<dbReference type="PANTHER" id="PTHR45695:SF22">
    <property type="entry name" value="G-PROTEIN COUPLED RECEPTORS FAMILY 1 PROFILE DOMAIN-CONTAINING PROTEIN"/>
    <property type="match status" value="1"/>
</dbReference>
<evidence type="ECO:0000256" key="3">
    <source>
        <dbReference type="ARBA" id="ARBA00022692"/>
    </source>
</evidence>
<feature type="transmembrane region" description="Helical" evidence="10">
    <location>
        <begin position="28"/>
        <end position="53"/>
    </location>
</feature>
<dbReference type="InterPro" id="IPR000276">
    <property type="entry name" value="GPCR_Rhodpsn"/>
</dbReference>
<evidence type="ECO:0000313" key="13">
    <source>
        <dbReference type="Proteomes" id="UP001634394"/>
    </source>
</evidence>
<protein>
    <recommendedName>
        <fullName evidence="11">G-protein coupled receptors family 1 profile domain-containing protein</fullName>
    </recommendedName>
</protein>
<dbReference type="InterPro" id="IPR017452">
    <property type="entry name" value="GPCR_Rhodpsn_7TM"/>
</dbReference>
<dbReference type="Proteomes" id="UP001634394">
    <property type="component" value="Unassembled WGS sequence"/>
</dbReference>
<reference evidence="12 13" key="1">
    <citation type="submission" date="2024-11" db="EMBL/GenBank/DDBJ databases">
        <title>Chromosome-level genome assembly of the freshwater bivalve Anodonta woodiana.</title>
        <authorList>
            <person name="Chen X."/>
        </authorList>
    </citation>
    <scope>NUCLEOTIDE SEQUENCE [LARGE SCALE GENOMIC DNA]</scope>
    <source>
        <strain evidence="12">MN2024</strain>
        <tissue evidence="12">Gills</tissue>
    </source>
</reference>
<evidence type="ECO:0000256" key="10">
    <source>
        <dbReference type="SAM" id="Phobius"/>
    </source>
</evidence>
<evidence type="ECO:0000256" key="9">
    <source>
        <dbReference type="RuleBase" id="RU000688"/>
    </source>
</evidence>
<evidence type="ECO:0000256" key="1">
    <source>
        <dbReference type="ARBA" id="ARBA00004141"/>
    </source>
</evidence>
<keyword evidence="7 9" id="KW-0675">Receptor</keyword>
<dbReference type="PRINTS" id="PR00237">
    <property type="entry name" value="GPCRRHODOPSN"/>
</dbReference>
<sequence>MITNISDFIMPSDDDFLPSMFSPRLKQLFIFLYTLVILGSVSGNCVIIVVTVCNKAMHRVVNLFFVSLAISDTLVAVCNMPLQLEYYVSNEWNLGEAMCKITSYIQGVSIVTSIFALTLLATERHYAICQPLRARAVRNGKRGVAVICILWCLAFVIVLPQCWIQRLEMRLSLEPDNVPPIRIAHICAEFFLSVTHNEIYTYIFVVGIYFVPIGVMCYAYGKIIYILWVRTSLSVSSGTEELDTRAQRKIQQQKYVIKLIVFVVLLFILCWLPFFAVQVYAIYHETTYIVRVYQAAFHLIGYSNSLLNPVMYGFINKSFRENIKRTLKRINSCIHCPLNKHNYGHDRVKNGTS</sequence>
<feature type="transmembrane region" description="Helical" evidence="10">
    <location>
        <begin position="143"/>
        <end position="164"/>
    </location>
</feature>
<evidence type="ECO:0000256" key="7">
    <source>
        <dbReference type="ARBA" id="ARBA00023170"/>
    </source>
</evidence>
<dbReference type="AlphaFoldDB" id="A0ABD3WS53"/>
<comment type="caution">
    <text evidence="12">The sequence shown here is derived from an EMBL/GenBank/DDBJ whole genome shotgun (WGS) entry which is preliminary data.</text>
</comment>
<dbReference type="GO" id="GO:0004930">
    <property type="term" value="F:G protein-coupled receptor activity"/>
    <property type="evidence" value="ECO:0007669"/>
    <property type="project" value="UniProtKB-KW"/>
</dbReference>
<organism evidence="12 13">
    <name type="scientific">Sinanodonta woodiana</name>
    <name type="common">Chinese pond mussel</name>
    <name type="synonym">Anodonta woodiana</name>
    <dbReference type="NCBI Taxonomy" id="1069815"/>
    <lineage>
        <taxon>Eukaryota</taxon>
        <taxon>Metazoa</taxon>
        <taxon>Spiralia</taxon>
        <taxon>Lophotrochozoa</taxon>
        <taxon>Mollusca</taxon>
        <taxon>Bivalvia</taxon>
        <taxon>Autobranchia</taxon>
        <taxon>Heteroconchia</taxon>
        <taxon>Palaeoheterodonta</taxon>
        <taxon>Unionida</taxon>
        <taxon>Unionoidea</taxon>
        <taxon>Unionidae</taxon>
        <taxon>Unioninae</taxon>
        <taxon>Sinanodonta</taxon>
    </lineage>
</organism>
<keyword evidence="3 9" id="KW-0812">Transmembrane</keyword>